<organism evidence="1 2">
    <name type="scientific">Hypsizygus marmoreus</name>
    <name type="common">White beech mushroom</name>
    <name type="synonym">Agaricus marmoreus</name>
    <dbReference type="NCBI Taxonomy" id="39966"/>
    <lineage>
        <taxon>Eukaryota</taxon>
        <taxon>Fungi</taxon>
        <taxon>Dikarya</taxon>
        <taxon>Basidiomycota</taxon>
        <taxon>Agaricomycotina</taxon>
        <taxon>Agaricomycetes</taxon>
        <taxon>Agaricomycetidae</taxon>
        <taxon>Agaricales</taxon>
        <taxon>Tricholomatineae</taxon>
        <taxon>Lyophyllaceae</taxon>
        <taxon>Hypsizygus</taxon>
    </lineage>
</organism>
<reference evidence="1" key="1">
    <citation type="submission" date="2018-04" db="EMBL/GenBank/DDBJ databases">
        <title>Whole genome sequencing of Hypsizygus marmoreus.</title>
        <authorList>
            <person name="Choi I.-G."/>
            <person name="Min B."/>
            <person name="Kim J.-G."/>
            <person name="Kim S."/>
            <person name="Oh Y.-L."/>
            <person name="Kong W.-S."/>
            <person name="Park H."/>
            <person name="Jeong J."/>
            <person name="Song E.-S."/>
        </authorList>
    </citation>
    <scope>NUCLEOTIDE SEQUENCE [LARGE SCALE GENOMIC DNA]</scope>
    <source>
        <strain evidence="1">51987-8</strain>
    </source>
</reference>
<dbReference type="InParanoid" id="A0A369K6G0"/>
<proteinExistence type="predicted"/>
<evidence type="ECO:0000313" key="2">
    <source>
        <dbReference type="Proteomes" id="UP000076154"/>
    </source>
</evidence>
<dbReference type="AlphaFoldDB" id="A0A369K6G0"/>
<evidence type="ECO:0000313" key="1">
    <source>
        <dbReference type="EMBL" id="RDB30201.1"/>
    </source>
</evidence>
<dbReference type="OrthoDB" id="3253623at2759"/>
<name>A0A369K6G0_HYPMA</name>
<gene>
    <name evidence="1" type="ORF">Hypma_010459</name>
</gene>
<accession>A0A369K6G0</accession>
<protein>
    <submittedName>
        <fullName evidence="1">Uncharacterized protein</fullName>
    </submittedName>
</protein>
<sequence length="145" mass="15986">MPSYRENAIYPIPRILNIGLIFPQVHIYESSIAKLDIIAQMMILLGAVCHIIVGLSTEPCNSILSIVTMIIKMAMATRLPKHGNAKSDYDPNQHAILKQLPTSLFTALSYFNIEGRTTIYATCPSCNCTHESVYDAVAATAIYPL</sequence>
<dbReference type="Proteomes" id="UP000076154">
    <property type="component" value="Unassembled WGS sequence"/>
</dbReference>
<dbReference type="EMBL" id="LUEZ02000006">
    <property type="protein sequence ID" value="RDB30201.1"/>
    <property type="molecule type" value="Genomic_DNA"/>
</dbReference>
<comment type="caution">
    <text evidence="1">The sequence shown here is derived from an EMBL/GenBank/DDBJ whole genome shotgun (WGS) entry which is preliminary data.</text>
</comment>
<keyword evidence="2" id="KW-1185">Reference proteome</keyword>